<dbReference type="GO" id="GO:0015074">
    <property type="term" value="P:DNA integration"/>
    <property type="evidence" value="ECO:0007669"/>
    <property type="project" value="InterPro"/>
</dbReference>
<evidence type="ECO:0000313" key="4">
    <source>
        <dbReference type="EMBL" id="VEU58779.1"/>
    </source>
</evidence>
<feature type="domain" description="Integrase catalytic" evidence="1">
    <location>
        <begin position="243"/>
        <end position="392"/>
    </location>
</feature>
<proteinExistence type="predicted"/>
<dbReference type="Gene3D" id="3.30.420.10">
    <property type="entry name" value="Ribonuclease H-like superfamily/Ribonuclease H"/>
    <property type="match status" value="1"/>
</dbReference>
<dbReference type="OrthoDB" id="398176at2"/>
<dbReference type="PANTHER" id="PTHR10948:SF23">
    <property type="entry name" value="TRANSPOSASE INSI FOR INSERTION SEQUENCE ELEMENT IS30A-RELATED"/>
    <property type="match status" value="1"/>
</dbReference>
<dbReference type="PANTHER" id="PTHR10948">
    <property type="entry name" value="TRANSPOSASE"/>
    <property type="match status" value="1"/>
</dbReference>
<dbReference type="Proteomes" id="UP000290568">
    <property type="component" value="Chromosome"/>
</dbReference>
<dbReference type="InterPro" id="IPR053392">
    <property type="entry name" value="Transposase_IS30-like"/>
</dbReference>
<dbReference type="EMBL" id="LR214950">
    <property type="protein sequence ID" value="VEU58474.1"/>
    <property type="molecule type" value="Genomic_DNA"/>
</dbReference>
<dbReference type="InterPro" id="IPR001584">
    <property type="entry name" value="Integrase_cat-core"/>
</dbReference>
<protein>
    <submittedName>
        <fullName evidence="3">Transposase</fullName>
    </submittedName>
</protein>
<dbReference type="GO" id="GO:0004803">
    <property type="term" value="F:transposase activity"/>
    <property type="evidence" value="ECO:0007669"/>
    <property type="project" value="TreeGrafter"/>
</dbReference>
<dbReference type="GO" id="GO:0032196">
    <property type="term" value="P:transposition"/>
    <property type="evidence" value="ECO:0007669"/>
    <property type="project" value="TreeGrafter"/>
</dbReference>
<dbReference type="RefSeq" id="WP_129620037.1">
    <property type="nucleotide sequence ID" value="NZ_LR214950.1"/>
</dbReference>
<evidence type="ECO:0000313" key="5">
    <source>
        <dbReference type="EMBL" id="VEU59045.1"/>
    </source>
</evidence>
<evidence type="ECO:0000313" key="6">
    <source>
        <dbReference type="Proteomes" id="UP000290568"/>
    </source>
</evidence>
<accession>A0A449A2P5</accession>
<dbReference type="EMBL" id="LR214950">
    <property type="protein sequence ID" value="VEU58779.1"/>
    <property type="molecule type" value="Genomic_DNA"/>
</dbReference>
<dbReference type="InterPro" id="IPR036397">
    <property type="entry name" value="RNaseH_sf"/>
</dbReference>
<sequence length="392" mass="46298">MKKLIDLSKLNIICVKNNAENSRHFIIKETDDEIKRLHSNVSSKRLLRDKQISILLMWEIILKVLVLNSISKAAKYFGYQSRTIKQKMAIMIEKNDYHKSLKNKFICKNCGDKIFITKFLSFRKLANHLLSYKTKRLMIVSESQKNKWSYFKKYWNDVTKELRKKASKNSKNIKCKMSVKFMVNSFKQTNPDTFCPTFSTIYKALKQQRIKLPLDPLLYLSRGGYTKTTLKQGKKSLIHARDLKYRPEEADLRLEKGHFEADTVIGKREDKFVLFTLLDRKTRELYIALTKRDAKSINKALKMLIRKYNLEIKTLTVDNGSENTLLHKVVGKKKLFKCKPYASYQKGSIENAHRYIRRFIPKGKSFNSLTQEYVFWLKEQIDEYKRILAIEN</sequence>
<reference evidence="3 6" key="1">
    <citation type="submission" date="2019-01" db="EMBL/GenBank/DDBJ databases">
        <authorList>
            <consortium name="Pathogen Informatics"/>
        </authorList>
    </citation>
    <scope>NUCLEOTIDE SEQUENCE [LARGE SCALE GENOMIC DNA]</scope>
    <source>
        <strain evidence="3 6">NCTC10183</strain>
    </source>
</reference>
<evidence type="ECO:0000259" key="1">
    <source>
        <dbReference type="PROSITE" id="PS50994"/>
    </source>
</evidence>
<dbReference type="EMBL" id="LR214950">
    <property type="protein sequence ID" value="VEU59045.1"/>
    <property type="molecule type" value="Genomic_DNA"/>
</dbReference>
<dbReference type="InterPro" id="IPR051917">
    <property type="entry name" value="Transposase-Integrase"/>
</dbReference>
<dbReference type="GO" id="GO:0003676">
    <property type="term" value="F:nucleic acid binding"/>
    <property type="evidence" value="ECO:0007669"/>
    <property type="project" value="InterPro"/>
</dbReference>
<organism evidence="3 6">
    <name type="scientific">Mycoplasmopsis gallinacea</name>
    <dbReference type="NCBI Taxonomy" id="29556"/>
    <lineage>
        <taxon>Bacteria</taxon>
        <taxon>Bacillati</taxon>
        <taxon>Mycoplasmatota</taxon>
        <taxon>Mycoplasmoidales</taxon>
        <taxon>Metamycoplasmataceae</taxon>
        <taxon>Mycoplasmopsis</taxon>
    </lineage>
</organism>
<dbReference type="SUPFAM" id="SSF53098">
    <property type="entry name" value="Ribonuclease H-like"/>
    <property type="match status" value="1"/>
</dbReference>
<dbReference type="AlphaFoldDB" id="A0A449A2P5"/>
<dbReference type="InterPro" id="IPR012337">
    <property type="entry name" value="RNaseH-like_sf"/>
</dbReference>
<gene>
    <name evidence="2" type="ORF">NCTC10183_00113</name>
    <name evidence="3" type="ORF">NCTC10183_00226</name>
    <name evidence="4" type="ORF">NCTC10183_00560</name>
    <name evidence="5" type="ORF">NCTC10183_00837</name>
</gene>
<keyword evidence="6" id="KW-1185">Reference proteome</keyword>
<name>A0A449A2P5_9BACT</name>
<evidence type="ECO:0000313" key="2">
    <source>
        <dbReference type="EMBL" id="VEU58355.1"/>
    </source>
</evidence>
<dbReference type="GO" id="GO:0005829">
    <property type="term" value="C:cytosol"/>
    <property type="evidence" value="ECO:0007669"/>
    <property type="project" value="TreeGrafter"/>
</dbReference>
<dbReference type="PROSITE" id="PS50994">
    <property type="entry name" value="INTEGRASE"/>
    <property type="match status" value="1"/>
</dbReference>
<evidence type="ECO:0000313" key="3">
    <source>
        <dbReference type="EMBL" id="VEU58474.1"/>
    </source>
</evidence>
<dbReference type="EMBL" id="LR214950">
    <property type="protein sequence ID" value="VEU58355.1"/>
    <property type="molecule type" value="Genomic_DNA"/>
</dbReference>
<dbReference type="NCBIfam" id="NF033563">
    <property type="entry name" value="transpos_IS30"/>
    <property type="match status" value="1"/>
</dbReference>